<dbReference type="GO" id="GO:0020037">
    <property type="term" value="F:heme binding"/>
    <property type="evidence" value="ECO:0007669"/>
    <property type="project" value="InterPro"/>
</dbReference>
<dbReference type="SUPFAM" id="SSF46626">
    <property type="entry name" value="Cytochrome c"/>
    <property type="match status" value="1"/>
</dbReference>
<dbReference type="GO" id="GO:0009055">
    <property type="term" value="F:electron transfer activity"/>
    <property type="evidence" value="ECO:0007669"/>
    <property type="project" value="InterPro"/>
</dbReference>
<evidence type="ECO:0000313" key="1">
    <source>
        <dbReference type="EMBL" id="VAX23219.1"/>
    </source>
</evidence>
<sequence>MKILKKLLKVAIGVFLLIVLSASALAYSLYSSVDDLRHDARRFALWARIELYNRGYVNELTRDDVLYIYHKSCYRQCHGESAMITAILTPAGWMQVVERMRVKEGVNISGKEAEAVIGYLEERYPATTSAYSYETRKKVHNVVWRNDMGINDIYCDVFYVTPEYLESIGANHLVEEYDLANYHVFITSFTVHEGEIELSDLAKHVFLRTQAGTMKTTPPWKLRFQTADKHHYEAIVRFDKNDPVVAGSLPWFELIIKNIGGPEDRVFKWDFPLVYPPEVLKAHKGM</sequence>
<organism evidence="1">
    <name type="scientific">hydrothermal vent metagenome</name>
    <dbReference type="NCBI Taxonomy" id="652676"/>
    <lineage>
        <taxon>unclassified sequences</taxon>
        <taxon>metagenomes</taxon>
        <taxon>ecological metagenomes</taxon>
    </lineage>
</organism>
<proteinExistence type="predicted"/>
<dbReference type="InterPro" id="IPR036909">
    <property type="entry name" value="Cyt_c-like_dom_sf"/>
</dbReference>
<name>A0A3B1BZ33_9ZZZZ</name>
<reference evidence="1" key="1">
    <citation type="submission" date="2018-06" db="EMBL/GenBank/DDBJ databases">
        <authorList>
            <person name="Zhirakovskaya E."/>
        </authorList>
    </citation>
    <scope>NUCLEOTIDE SEQUENCE</scope>
</reference>
<gene>
    <name evidence="1" type="ORF">MNBD_NITROSPINAE01-1209</name>
</gene>
<dbReference type="Gene3D" id="1.10.760.10">
    <property type="entry name" value="Cytochrome c-like domain"/>
    <property type="match status" value="1"/>
</dbReference>
<accession>A0A3B1BZ33</accession>
<protein>
    <submittedName>
        <fullName evidence="1">Uncharacterized protein</fullName>
    </submittedName>
</protein>
<dbReference type="EMBL" id="UOGC01000148">
    <property type="protein sequence ID" value="VAX23219.1"/>
    <property type="molecule type" value="Genomic_DNA"/>
</dbReference>
<dbReference type="AlphaFoldDB" id="A0A3B1BZ33"/>